<evidence type="ECO:0000313" key="2">
    <source>
        <dbReference type="EMBL" id="QQO09396.1"/>
    </source>
</evidence>
<evidence type="ECO:0000313" key="3">
    <source>
        <dbReference type="Proteomes" id="UP000595917"/>
    </source>
</evidence>
<dbReference type="SUPFAM" id="SSF89550">
    <property type="entry name" value="PHP domain-like"/>
    <property type="match status" value="1"/>
</dbReference>
<dbReference type="Pfam" id="PF02811">
    <property type="entry name" value="PHP"/>
    <property type="match status" value="1"/>
</dbReference>
<dbReference type="AlphaFoldDB" id="A0A7T8BAI2"/>
<reference evidence="2" key="1">
    <citation type="submission" date="2021-01" db="EMBL/GenBank/DDBJ databases">
        <title>Description of Breznakiella homolactica.</title>
        <authorList>
            <person name="Song Y."/>
            <person name="Brune A."/>
        </authorList>
    </citation>
    <scope>NUCLEOTIDE SEQUENCE</scope>
    <source>
        <strain evidence="2">RmG30</strain>
    </source>
</reference>
<dbReference type="Proteomes" id="UP000595917">
    <property type="component" value="Chromosome"/>
</dbReference>
<dbReference type="PANTHER" id="PTHR42924">
    <property type="entry name" value="EXONUCLEASE"/>
    <property type="match status" value="1"/>
</dbReference>
<dbReference type="EMBL" id="CP067089">
    <property type="protein sequence ID" value="QQO09396.1"/>
    <property type="molecule type" value="Genomic_DNA"/>
</dbReference>
<organism evidence="2 3">
    <name type="scientific">Breznakiella homolactica</name>
    <dbReference type="NCBI Taxonomy" id="2798577"/>
    <lineage>
        <taxon>Bacteria</taxon>
        <taxon>Pseudomonadati</taxon>
        <taxon>Spirochaetota</taxon>
        <taxon>Spirochaetia</taxon>
        <taxon>Spirochaetales</taxon>
        <taxon>Breznakiellaceae</taxon>
        <taxon>Breznakiella</taxon>
    </lineage>
</organism>
<dbReference type="GO" id="GO:0035312">
    <property type="term" value="F:5'-3' DNA exonuclease activity"/>
    <property type="evidence" value="ECO:0007669"/>
    <property type="project" value="TreeGrafter"/>
</dbReference>
<dbReference type="CDD" id="cd07432">
    <property type="entry name" value="PHP_HisPPase"/>
    <property type="match status" value="1"/>
</dbReference>
<dbReference type="KEGG" id="bhc:JFL75_00290"/>
<dbReference type="InterPro" id="IPR004013">
    <property type="entry name" value="PHP_dom"/>
</dbReference>
<protein>
    <submittedName>
        <fullName evidence="2">PHP domain-containing protein</fullName>
    </submittedName>
</protein>
<accession>A0A7T8BAI2</accession>
<feature type="domain" description="Polymerase/histidinol phosphatase N-terminal" evidence="1">
    <location>
        <begin position="5"/>
        <end position="73"/>
    </location>
</feature>
<proteinExistence type="predicted"/>
<dbReference type="InterPro" id="IPR003141">
    <property type="entry name" value="Pol/His_phosphatase_N"/>
</dbReference>
<dbReference type="GO" id="GO:0004534">
    <property type="term" value="F:5'-3' RNA exonuclease activity"/>
    <property type="evidence" value="ECO:0007669"/>
    <property type="project" value="TreeGrafter"/>
</dbReference>
<name>A0A7T8BAI2_9SPIR</name>
<keyword evidence="3" id="KW-1185">Reference proteome</keyword>
<evidence type="ECO:0000259" key="1">
    <source>
        <dbReference type="SMART" id="SM00481"/>
    </source>
</evidence>
<dbReference type="Gene3D" id="3.20.20.140">
    <property type="entry name" value="Metal-dependent hydrolases"/>
    <property type="match status" value="1"/>
</dbReference>
<gene>
    <name evidence="2" type="ORF">JFL75_00290</name>
</gene>
<dbReference type="SMART" id="SM00481">
    <property type="entry name" value="POLIIIAc"/>
    <property type="match status" value="1"/>
</dbReference>
<dbReference type="PANTHER" id="PTHR42924:SF3">
    <property type="entry name" value="POLYMERASE_HISTIDINOL PHOSPHATASE N-TERMINAL DOMAIN-CONTAINING PROTEIN"/>
    <property type="match status" value="1"/>
</dbReference>
<sequence length="243" mass="26250">MALVADFHNHSCLSPCGSLDLSPGVLAELAAARGVEVLALTDHNSSLNCPAFAKHCARLGLIPLFGMEAASQEEVHVLCLFSKLEAAMEFSSYAYSLLPQFPNDPDRTGDQVYVDEDDNIEGEVEYYLVNALDISLDDLGAVTGKYGGITIPAHVDRPAFSMTSQLGVVVPGPWAAVECVRLPPQIDTLGYPLTTSSDAHYPEHVARRPFELDISREELLPHGPGGEADMDAFVRALSRRPKS</sequence>
<dbReference type="RefSeq" id="WP_215626699.1">
    <property type="nucleotide sequence ID" value="NZ_CP067089.2"/>
</dbReference>
<dbReference type="InterPro" id="IPR052018">
    <property type="entry name" value="PHP_domain"/>
</dbReference>
<dbReference type="InterPro" id="IPR016195">
    <property type="entry name" value="Pol/histidinol_Pase-like"/>
</dbReference>